<dbReference type="AlphaFoldDB" id="A0A7J7CR71"/>
<protein>
    <submittedName>
        <fullName evidence="1">Uncharacterized protein</fullName>
    </submittedName>
</protein>
<accession>A0A7J7CR71</accession>
<dbReference type="Proteomes" id="UP000593562">
    <property type="component" value="Unassembled WGS sequence"/>
</dbReference>
<dbReference type="EMBL" id="JAAARO010000014">
    <property type="protein sequence ID" value="KAF5736376.1"/>
    <property type="molecule type" value="Genomic_DNA"/>
</dbReference>
<proteinExistence type="predicted"/>
<dbReference type="PANTHER" id="PTHR13359">
    <property type="entry name" value="39S RIBOSOMAL PROTEIN L40, MITOCHONDRIAL"/>
    <property type="match status" value="1"/>
</dbReference>
<reference evidence="1 2" key="1">
    <citation type="journal article" date="2020" name="Nat. Commun.">
        <title>Genome of Tripterygium wilfordii and identification of cytochrome P450 involved in triptolide biosynthesis.</title>
        <authorList>
            <person name="Tu L."/>
            <person name="Su P."/>
            <person name="Zhang Z."/>
            <person name="Gao L."/>
            <person name="Wang J."/>
            <person name="Hu T."/>
            <person name="Zhou J."/>
            <person name="Zhang Y."/>
            <person name="Zhao Y."/>
            <person name="Liu Y."/>
            <person name="Song Y."/>
            <person name="Tong Y."/>
            <person name="Lu Y."/>
            <person name="Yang J."/>
            <person name="Xu C."/>
            <person name="Jia M."/>
            <person name="Peters R.J."/>
            <person name="Huang L."/>
            <person name="Gao W."/>
        </authorList>
    </citation>
    <scope>NUCLEOTIDE SEQUENCE [LARGE SCALE GENOMIC DNA]</scope>
    <source>
        <strain evidence="2">cv. XIE 37</strain>
        <tissue evidence="1">Leaf</tissue>
    </source>
</reference>
<comment type="caution">
    <text evidence="1">The sequence shown here is derived from an EMBL/GenBank/DDBJ whole genome shotgun (WGS) entry which is preliminary data.</text>
</comment>
<dbReference type="InterPro" id="IPR039145">
    <property type="entry name" value="Ribosomal_mL40_metazoa/plant"/>
</dbReference>
<name>A0A7J7CR71_TRIWF</name>
<evidence type="ECO:0000313" key="2">
    <source>
        <dbReference type="Proteomes" id="UP000593562"/>
    </source>
</evidence>
<organism evidence="1 2">
    <name type="scientific">Tripterygium wilfordii</name>
    <name type="common">Thunder God vine</name>
    <dbReference type="NCBI Taxonomy" id="458696"/>
    <lineage>
        <taxon>Eukaryota</taxon>
        <taxon>Viridiplantae</taxon>
        <taxon>Streptophyta</taxon>
        <taxon>Embryophyta</taxon>
        <taxon>Tracheophyta</taxon>
        <taxon>Spermatophyta</taxon>
        <taxon>Magnoliopsida</taxon>
        <taxon>eudicotyledons</taxon>
        <taxon>Gunneridae</taxon>
        <taxon>Pentapetalae</taxon>
        <taxon>rosids</taxon>
        <taxon>fabids</taxon>
        <taxon>Celastrales</taxon>
        <taxon>Celastraceae</taxon>
        <taxon>Tripterygium</taxon>
    </lineage>
</organism>
<dbReference type="InParanoid" id="A0A7J7CR71"/>
<dbReference type="PANTHER" id="PTHR13359:SF2">
    <property type="entry name" value="LARGE RIBOSOMAL SUBUNIT PROTEIN ML40"/>
    <property type="match status" value="1"/>
</dbReference>
<dbReference type="GO" id="GO:0005762">
    <property type="term" value="C:mitochondrial large ribosomal subunit"/>
    <property type="evidence" value="ECO:0007669"/>
    <property type="project" value="InterPro"/>
</dbReference>
<keyword evidence="2" id="KW-1185">Reference proteome</keyword>
<evidence type="ECO:0000313" key="1">
    <source>
        <dbReference type="EMBL" id="KAF5736376.1"/>
    </source>
</evidence>
<gene>
    <name evidence="1" type="ORF">HS088_TW14G00518</name>
</gene>
<sequence>MDPRFCKAWQAAETEFLNLKEAIETPPEKLNATALVPDLSPFPANRFMATFFTPPIEGYIEKLMEAGRRALGRRISDD</sequence>